<dbReference type="PRINTS" id="PR00173">
    <property type="entry name" value="EDTRNSPORT"/>
</dbReference>
<keyword evidence="3" id="KW-1003">Cell membrane</keyword>
<dbReference type="PANTHER" id="PTHR42865">
    <property type="entry name" value="PROTON/GLUTAMATE-ASPARTATE SYMPORTER"/>
    <property type="match status" value="1"/>
</dbReference>
<reference evidence="9 10" key="1">
    <citation type="submission" date="2010-11" db="EMBL/GenBank/DDBJ databases">
        <authorList>
            <person name="Durkin A.S."/>
            <person name="Madupu R."/>
            <person name="Torralba M."/>
            <person name="Gillis M."/>
            <person name="Methe B."/>
            <person name="Sutton G."/>
            <person name="Nelson K.E."/>
        </authorList>
    </citation>
    <scope>NUCLEOTIDE SEQUENCE [LARGE SCALE GENOMIC DNA]</scope>
    <source>
        <strain evidence="9 10">UPII 345-E</strain>
    </source>
</reference>
<dbReference type="Gene3D" id="1.10.3860.10">
    <property type="entry name" value="Sodium:dicarboxylate symporter"/>
    <property type="match status" value="1"/>
</dbReference>
<evidence type="ECO:0000313" key="9">
    <source>
        <dbReference type="EMBL" id="EFR42690.1"/>
    </source>
</evidence>
<feature type="transmembrane region" description="Helical" evidence="8">
    <location>
        <begin position="142"/>
        <end position="160"/>
    </location>
</feature>
<organism evidence="9 10">
    <name type="scientific">Dialister micraerophilus UPII 345-E</name>
    <dbReference type="NCBI Taxonomy" id="910314"/>
    <lineage>
        <taxon>Bacteria</taxon>
        <taxon>Bacillati</taxon>
        <taxon>Bacillota</taxon>
        <taxon>Negativicutes</taxon>
        <taxon>Veillonellales</taxon>
        <taxon>Veillonellaceae</taxon>
        <taxon>Dialister</taxon>
    </lineage>
</organism>
<dbReference type="EMBL" id="AENT01000021">
    <property type="protein sequence ID" value="EFR42690.1"/>
    <property type="molecule type" value="Genomic_DNA"/>
</dbReference>
<name>E4L943_9FIRM</name>
<comment type="subcellular location">
    <subcellularLocation>
        <location evidence="1">Cell membrane</location>
        <topology evidence="1">Multi-pass membrane protein</topology>
    </subcellularLocation>
</comment>
<dbReference type="InterPro" id="IPR036458">
    <property type="entry name" value="Na:dicarbo_symporter_sf"/>
</dbReference>
<evidence type="ECO:0000313" key="10">
    <source>
        <dbReference type="Proteomes" id="UP000004594"/>
    </source>
</evidence>
<evidence type="ECO:0000256" key="2">
    <source>
        <dbReference type="ARBA" id="ARBA00022448"/>
    </source>
</evidence>
<dbReference type="GO" id="GO:0015293">
    <property type="term" value="F:symporter activity"/>
    <property type="evidence" value="ECO:0007669"/>
    <property type="project" value="UniProtKB-KW"/>
</dbReference>
<evidence type="ECO:0000256" key="4">
    <source>
        <dbReference type="ARBA" id="ARBA00022692"/>
    </source>
</evidence>
<feature type="transmembrane region" description="Helical" evidence="8">
    <location>
        <begin position="208"/>
        <end position="238"/>
    </location>
</feature>
<dbReference type="FunFam" id="1.10.3860.10:FF:000001">
    <property type="entry name" value="C4-dicarboxylate transport protein"/>
    <property type="match status" value="1"/>
</dbReference>
<evidence type="ECO:0000256" key="3">
    <source>
        <dbReference type="ARBA" id="ARBA00022475"/>
    </source>
</evidence>
<protein>
    <submittedName>
        <fullName evidence="9">Transporter, dicarboxylate/amino acid:cation Na+/H+ symporter family protein</fullName>
    </submittedName>
</protein>
<evidence type="ECO:0000256" key="7">
    <source>
        <dbReference type="ARBA" id="ARBA00023136"/>
    </source>
</evidence>
<feature type="transmembrane region" description="Helical" evidence="8">
    <location>
        <begin position="78"/>
        <end position="98"/>
    </location>
</feature>
<dbReference type="GO" id="GO:0006835">
    <property type="term" value="P:dicarboxylic acid transport"/>
    <property type="evidence" value="ECO:0007669"/>
    <property type="project" value="UniProtKB-ARBA"/>
</dbReference>
<evidence type="ECO:0000256" key="1">
    <source>
        <dbReference type="ARBA" id="ARBA00004651"/>
    </source>
</evidence>
<dbReference type="Pfam" id="PF00375">
    <property type="entry name" value="SDF"/>
    <property type="match status" value="1"/>
</dbReference>
<gene>
    <name evidence="9" type="ORF">HMPREF9220_0649</name>
</gene>
<evidence type="ECO:0000256" key="5">
    <source>
        <dbReference type="ARBA" id="ARBA00022847"/>
    </source>
</evidence>
<dbReference type="GO" id="GO:0005886">
    <property type="term" value="C:plasma membrane"/>
    <property type="evidence" value="ECO:0007669"/>
    <property type="project" value="UniProtKB-SubCell"/>
</dbReference>
<keyword evidence="2" id="KW-0813">Transport</keyword>
<keyword evidence="5" id="KW-0769">Symport</keyword>
<feature type="transmembrane region" description="Helical" evidence="8">
    <location>
        <begin position="324"/>
        <end position="353"/>
    </location>
</feature>
<keyword evidence="4 8" id="KW-0812">Transmembrane</keyword>
<dbReference type="eggNOG" id="COG1301">
    <property type="taxonomic scope" value="Bacteria"/>
</dbReference>
<accession>E4L943</accession>
<dbReference type="Proteomes" id="UP000004594">
    <property type="component" value="Unassembled WGS sequence"/>
</dbReference>
<dbReference type="RefSeq" id="WP_007554709.1">
    <property type="nucleotide sequence ID" value="NZ_AENT01000021.1"/>
</dbReference>
<evidence type="ECO:0000256" key="6">
    <source>
        <dbReference type="ARBA" id="ARBA00022989"/>
    </source>
</evidence>
<dbReference type="SUPFAM" id="SSF118215">
    <property type="entry name" value="Proton glutamate symport protein"/>
    <property type="match status" value="1"/>
</dbReference>
<dbReference type="AlphaFoldDB" id="E4L943"/>
<feature type="transmembrane region" description="Helical" evidence="8">
    <location>
        <begin position="181"/>
        <end position="202"/>
    </location>
</feature>
<evidence type="ECO:0000256" key="8">
    <source>
        <dbReference type="SAM" id="Phobius"/>
    </source>
</evidence>
<dbReference type="PANTHER" id="PTHR42865:SF7">
    <property type="entry name" value="PROTON_GLUTAMATE-ASPARTATE SYMPORTER"/>
    <property type="match status" value="1"/>
</dbReference>
<keyword evidence="6 8" id="KW-1133">Transmembrane helix</keyword>
<proteinExistence type="predicted"/>
<feature type="transmembrane region" description="Helical" evidence="8">
    <location>
        <begin position="36"/>
        <end position="58"/>
    </location>
</feature>
<keyword evidence="7 8" id="KW-0472">Membrane</keyword>
<dbReference type="InterPro" id="IPR001991">
    <property type="entry name" value="Na-dicarboxylate_symporter"/>
</dbReference>
<sequence>MNLSIQIFLSLVLSVVVGLILGEGAAAPVQMWIAPIGTMFINLIKMMIVPVVFCSLVVGMTSMGDLKKLGRIGIKTLAIYLVTTAVAIVIGFAVAGIIQPGVGITIAANAAAQKVKEAPSIMQVILNMIPANPIASMAKADILPVIIFALFIGAGIISVGGQRAETLIKFFDAFAEVCYKIINMVMKLSPIGVFALLLPVVVTNGPKVLLPLLSVILCMAIGSIIQAALVYGGLVATFGKMNPIKFFKGMSEAMAIAFTTCSSAGTLPINMKNTEEKLGVRRDIASFVLPLGATINMDGTALYMGICSIFIANAFNVPLTFDQMIMIVFTGTLASIGTAGVPGAGLIMLAMVLQSVQLPIEGLALVAGVERIMDMFRTCMNITGDAMVAVVVNQSEGKEVVKSNIEIFTDEN</sequence>
<dbReference type="OrthoDB" id="9768885at2"/>
<comment type="caution">
    <text evidence="9">The sequence shown here is derived from an EMBL/GenBank/DDBJ whole genome shotgun (WGS) entry which is preliminary data.</text>
</comment>
<feature type="transmembrane region" description="Helical" evidence="8">
    <location>
        <begin position="287"/>
        <end position="312"/>
    </location>
</feature>